<protein>
    <submittedName>
        <fullName evidence="1">Uncharacterized protein</fullName>
    </submittedName>
</protein>
<comment type="caution">
    <text evidence="1">The sequence shown here is derived from an EMBL/GenBank/DDBJ whole genome shotgun (WGS) entry which is preliminary data.</text>
</comment>
<reference evidence="1" key="1">
    <citation type="submission" date="2021-05" db="EMBL/GenBank/DDBJ databases">
        <authorList>
            <person name="Pan Q."/>
            <person name="Jouanno E."/>
            <person name="Zahm M."/>
            <person name="Klopp C."/>
            <person name="Cabau C."/>
            <person name="Louis A."/>
            <person name="Berthelot C."/>
            <person name="Parey E."/>
            <person name="Roest Crollius H."/>
            <person name="Montfort J."/>
            <person name="Robinson-Rechavi M."/>
            <person name="Bouchez O."/>
            <person name="Lampietro C."/>
            <person name="Lopez Roques C."/>
            <person name="Donnadieu C."/>
            <person name="Postlethwait J."/>
            <person name="Bobe J."/>
            <person name="Dillon D."/>
            <person name="Chandos A."/>
            <person name="von Hippel F."/>
            <person name="Guiguen Y."/>
        </authorList>
    </citation>
    <scope>NUCLEOTIDE SEQUENCE</scope>
    <source>
        <strain evidence="1">YG-Jan2019</strain>
    </source>
</reference>
<evidence type="ECO:0000313" key="1">
    <source>
        <dbReference type="EMBL" id="KAJ8004426.1"/>
    </source>
</evidence>
<proteinExistence type="predicted"/>
<organism evidence="1 2">
    <name type="scientific">Dallia pectoralis</name>
    <name type="common">Alaska blackfish</name>
    <dbReference type="NCBI Taxonomy" id="75939"/>
    <lineage>
        <taxon>Eukaryota</taxon>
        <taxon>Metazoa</taxon>
        <taxon>Chordata</taxon>
        <taxon>Craniata</taxon>
        <taxon>Vertebrata</taxon>
        <taxon>Euteleostomi</taxon>
        <taxon>Actinopterygii</taxon>
        <taxon>Neopterygii</taxon>
        <taxon>Teleostei</taxon>
        <taxon>Protacanthopterygii</taxon>
        <taxon>Esociformes</taxon>
        <taxon>Umbridae</taxon>
        <taxon>Dallia</taxon>
    </lineage>
</organism>
<accession>A0ACC2GL90</accession>
<dbReference type="Proteomes" id="UP001157502">
    <property type="component" value="Chromosome 11"/>
</dbReference>
<dbReference type="EMBL" id="CM055738">
    <property type="protein sequence ID" value="KAJ8004426.1"/>
    <property type="molecule type" value="Genomic_DNA"/>
</dbReference>
<sequence length="238" mass="26998">MKSNLWKTAILLVFCLLVVLCEHSNAPNFQEKVLSIQRVAPHSQVSITCPNITGDQLRFHLMGSASWVMPAGYRLLGSTCNSAFKIHTTEGTKQLNQNHNGTRLRETFVQFFPAEPNQNLSNRFVFTVNRTGLYCCEVERLWPPPYKQDNISTLLIEEEECQRVPDDPPGCPDPGALFLWLSLVGCGVLLFYSFGVTIGIIIVMRKQKETSKNDVYMNVTPAERKGQKRSQDMVIRKF</sequence>
<gene>
    <name evidence="1" type="ORF">DPEC_G00135590</name>
</gene>
<keyword evidence="2" id="KW-1185">Reference proteome</keyword>
<name>A0ACC2GL90_DALPE</name>
<evidence type="ECO:0000313" key="2">
    <source>
        <dbReference type="Proteomes" id="UP001157502"/>
    </source>
</evidence>